<dbReference type="Gene3D" id="2.40.50.140">
    <property type="entry name" value="Nucleic acid-binding proteins"/>
    <property type="match status" value="1"/>
</dbReference>
<dbReference type="GO" id="GO:0042274">
    <property type="term" value="P:ribosomal small subunit biogenesis"/>
    <property type="evidence" value="ECO:0007669"/>
    <property type="project" value="UniProtKB-UniRule"/>
</dbReference>
<keyword evidence="3" id="KW-0378">Hydrolase</keyword>
<comment type="subunit">
    <text evidence="3">Monomer. Associates with 30S ribosomal subunit, binds 16S rRNA.</text>
</comment>
<dbReference type="InterPro" id="IPR030378">
    <property type="entry name" value="G_CP_dom"/>
</dbReference>
<dbReference type="HAMAP" id="MF_01820">
    <property type="entry name" value="GTPase_RsgA"/>
    <property type="match status" value="1"/>
</dbReference>
<comment type="subcellular location">
    <subcellularLocation>
        <location evidence="3">Cytoplasm</location>
    </subcellularLocation>
</comment>
<keyword evidence="3" id="KW-0699">rRNA-binding</keyword>
<dbReference type="InterPro" id="IPR004881">
    <property type="entry name" value="Ribosome_biogen_GTPase_RsgA"/>
</dbReference>
<evidence type="ECO:0000256" key="1">
    <source>
        <dbReference type="ARBA" id="ARBA00022741"/>
    </source>
</evidence>
<comment type="cofactor">
    <cofactor evidence="3">
        <name>Zn(2+)</name>
        <dbReference type="ChEBI" id="CHEBI:29105"/>
    </cofactor>
    <text evidence="3">Binds 1 zinc ion per subunit.</text>
</comment>
<feature type="domain" description="EngC GTPase" evidence="4">
    <location>
        <begin position="66"/>
        <end position="208"/>
    </location>
</feature>
<organism evidence="6 7">
    <name type="scientific">Mycoplasmopsis pullorum</name>
    <dbReference type="NCBI Taxonomy" id="48003"/>
    <lineage>
        <taxon>Bacteria</taxon>
        <taxon>Bacillati</taxon>
        <taxon>Mycoplasmatota</taxon>
        <taxon>Mycoplasmoidales</taxon>
        <taxon>Metamycoplasmataceae</taxon>
        <taxon>Mycoplasmopsis</taxon>
    </lineage>
</organism>
<evidence type="ECO:0000259" key="5">
    <source>
        <dbReference type="PROSITE" id="PS51721"/>
    </source>
</evidence>
<feature type="binding site" evidence="3">
    <location>
        <position position="240"/>
    </location>
    <ligand>
        <name>Zn(2+)</name>
        <dbReference type="ChEBI" id="CHEBI:29105"/>
    </ligand>
</feature>
<dbReference type="Gene3D" id="1.10.40.50">
    <property type="entry name" value="Probable gtpase engc, domain 3"/>
    <property type="match status" value="1"/>
</dbReference>
<name>A0A1L4FRF0_9BACT</name>
<evidence type="ECO:0000256" key="3">
    <source>
        <dbReference type="HAMAP-Rule" id="MF_01820"/>
    </source>
</evidence>
<dbReference type="PROSITE" id="PS50936">
    <property type="entry name" value="ENGC_GTPASE"/>
    <property type="match status" value="1"/>
</dbReference>
<dbReference type="GO" id="GO:0046872">
    <property type="term" value="F:metal ion binding"/>
    <property type="evidence" value="ECO:0007669"/>
    <property type="project" value="UniProtKB-KW"/>
</dbReference>
<feature type="domain" description="CP-type G" evidence="5">
    <location>
        <begin position="57"/>
        <end position="210"/>
    </location>
</feature>
<keyword evidence="3" id="KW-0694">RNA-binding</keyword>
<keyword evidence="1 3" id="KW-0547">Nucleotide-binding</keyword>
<dbReference type="PANTHER" id="PTHR32120:SF11">
    <property type="entry name" value="SMALL RIBOSOMAL SUBUNIT BIOGENESIS GTPASE RSGA 1, MITOCHONDRIAL-RELATED"/>
    <property type="match status" value="1"/>
</dbReference>
<feature type="binding site" evidence="3">
    <location>
        <begin position="106"/>
        <end position="109"/>
    </location>
    <ligand>
        <name>GTP</name>
        <dbReference type="ChEBI" id="CHEBI:37565"/>
    </ligand>
</feature>
<dbReference type="RefSeq" id="WP_073372187.1">
    <property type="nucleotide sequence ID" value="NZ_CP017813.1"/>
</dbReference>
<feature type="binding site" evidence="3">
    <location>
        <position position="248"/>
    </location>
    <ligand>
        <name>Zn(2+)</name>
        <dbReference type="ChEBI" id="CHEBI:29105"/>
    </ligand>
</feature>
<evidence type="ECO:0000256" key="2">
    <source>
        <dbReference type="ARBA" id="ARBA00023134"/>
    </source>
</evidence>
<dbReference type="GO" id="GO:0005525">
    <property type="term" value="F:GTP binding"/>
    <property type="evidence" value="ECO:0007669"/>
    <property type="project" value="UniProtKB-UniRule"/>
</dbReference>
<feature type="binding site" evidence="3">
    <location>
        <position position="238"/>
    </location>
    <ligand>
        <name>Zn(2+)</name>
        <dbReference type="ChEBI" id="CHEBI:29105"/>
    </ligand>
</feature>
<dbReference type="GO" id="GO:0005737">
    <property type="term" value="C:cytoplasm"/>
    <property type="evidence" value="ECO:0007669"/>
    <property type="project" value="UniProtKB-SubCell"/>
</dbReference>
<dbReference type="PANTHER" id="PTHR32120">
    <property type="entry name" value="SMALL RIBOSOMAL SUBUNIT BIOGENESIS GTPASE RSGA"/>
    <property type="match status" value="1"/>
</dbReference>
<dbReference type="InterPro" id="IPR027417">
    <property type="entry name" value="P-loop_NTPase"/>
</dbReference>
<dbReference type="GO" id="GO:0003924">
    <property type="term" value="F:GTPase activity"/>
    <property type="evidence" value="ECO:0007669"/>
    <property type="project" value="UniProtKB-UniRule"/>
</dbReference>
<dbReference type="OrthoDB" id="9809485at2"/>
<proteinExistence type="inferred from homology"/>
<keyword evidence="7" id="KW-1185">Reference proteome</keyword>
<sequence>MEYKVYSINSGIYTLHNERETIKVPAAGRLRFKENSPLVGDYVKLHEGLLTEICERKNSFIRPKVANVDQVFIVMSLVEPDFQSFLMDKFLAIIENKEITPIILFTKSDLTNDFYWFDEYTKLGYSTFLVDNKKPIFIEKIKKLFKDRTSVFMGQTGVGKTSTINNLGGYQFQTQQISKALGRGKHTTRIVQIVKFNDGELIDTPGFSSLDLDLDKIDLAQSFKFFKLNIGKCKFRSCLHINERIQDCFIKQSVENGDFPLWRYQNYQKLQTEVKKEEY</sequence>
<comment type="function">
    <text evidence="3">One of several proteins that assist in the late maturation steps of the functional core of the 30S ribosomal subunit. Helps release RbfA from mature subunits. May play a role in the assembly of ribosomal proteins into the subunit. Circularly permuted GTPase that catalyzes slow GTP hydrolysis, GTPase activity is stimulated by the 30S ribosomal subunit.</text>
</comment>
<keyword evidence="2 3" id="KW-0342">GTP-binding</keyword>
<dbReference type="STRING" id="48003.BLA55_00560"/>
<dbReference type="Pfam" id="PF03193">
    <property type="entry name" value="RsgA_GTPase"/>
    <property type="match status" value="1"/>
</dbReference>
<feature type="binding site" evidence="3">
    <location>
        <begin position="154"/>
        <end position="162"/>
    </location>
    <ligand>
        <name>GTP</name>
        <dbReference type="ChEBI" id="CHEBI:37565"/>
    </ligand>
</feature>
<dbReference type="EMBL" id="CP017813">
    <property type="protein sequence ID" value="APJ38182.1"/>
    <property type="molecule type" value="Genomic_DNA"/>
</dbReference>
<accession>A0A1L4FRF0</accession>
<feature type="binding site" evidence="3">
    <location>
        <position position="233"/>
    </location>
    <ligand>
        <name>Zn(2+)</name>
        <dbReference type="ChEBI" id="CHEBI:29105"/>
    </ligand>
</feature>
<evidence type="ECO:0000259" key="4">
    <source>
        <dbReference type="PROSITE" id="PS50936"/>
    </source>
</evidence>
<dbReference type="KEGG" id="mpul:BLA55_00560"/>
<gene>
    <name evidence="3" type="primary">rsgA</name>
    <name evidence="6" type="ORF">BLA55_00560</name>
</gene>
<dbReference type="Gene3D" id="3.40.50.300">
    <property type="entry name" value="P-loop containing nucleotide triphosphate hydrolases"/>
    <property type="match status" value="1"/>
</dbReference>
<dbReference type="CDD" id="cd01854">
    <property type="entry name" value="YjeQ_EngC"/>
    <property type="match status" value="1"/>
</dbReference>
<dbReference type="InterPro" id="IPR010914">
    <property type="entry name" value="RsgA_GTPase_dom"/>
</dbReference>
<keyword evidence="3" id="KW-0862">Zinc</keyword>
<dbReference type="SUPFAM" id="SSF52540">
    <property type="entry name" value="P-loop containing nucleoside triphosphate hydrolases"/>
    <property type="match status" value="1"/>
</dbReference>
<dbReference type="AlphaFoldDB" id="A0A1L4FRF0"/>
<comment type="similarity">
    <text evidence="3">Belongs to the TRAFAC class YlqF/YawG GTPase family. RsgA subfamily.</text>
</comment>
<dbReference type="PROSITE" id="PS51721">
    <property type="entry name" value="G_CP"/>
    <property type="match status" value="1"/>
</dbReference>
<evidence type="ECO:0000313" key="7">
    <source>
        <dbReference type="Proteomes" id="UP000184322"/>
    </source>
</evidence>
<evidence type="ECO:0000313" key="6">
    <source>
        <dbReference type="EMBL" id="APJ38182.1"/>
    </source>
</evidence>
<keyword evidence="3" id="KW-0479">Metal-binding</keyword>
<dbReference type="GO" id="GO:0019843">
    <property type="term" value="F:rRNA binding"/>
    <property type="evidence" value="ECO:0007669"/>
    <property type="project" value="UniProtKB-KW"/>
</dbReference>
<dbReference type="InterPro" id="IPR012340">
    <property type="entry name" value="NA-bd_OB-fold"/>
</dbReference>
<protein>
    <recommendedName>
        <fullName evidence="3">Small ribosomal subunit biogenesis GTPase RsgA</fullName>
        <ecNumber evidence="3">3.6.1.-</ecNumber>
    </recommendedName>
</protein>
<dbReference type="Proteomes" id="UP000184322">
    <property type="component" value="Chromosome"/>
</dbReference>
<dbReference type="EC" id="3.6.1.-" evidence="3"/>
<dbReference type="NCBIfam" id="TIGR00157">
    <property type="entry name" value="ribosome small subunit-dependent GTPase A"/>
    <property type="match status" value="1"/>
</dbReference>
<keyword evidence="3" id="KW-0963">Cytoplasm</keyword>
<reference evidence="7" key="1">
    <citation type="submission" date="2016-10" db="EMBL/GenBank/DDBJ databases">
        <authorList>
            <person name="Beylefeld A."/>
            <person name="Abolnik C."/>
        </authorList>
    </citation>
    <scope>NUCLEOTIDE SEQUENCE [LARGE SCALE GENOMIC DNA]</scope>
    <source>
        <strain evidence="7">B359_6</strain>
    </source>
</reference>
<keyword evidence="3" id="KW-0690">Ribosome biogenesis</keyword>